<dbReference type="Proteomes" id="UP001269144">
    <property type="component" value="Unassembled WGS sequence"/>
</dbReference>
<comment type="similarity">
    <text evidence="8 9">Belongs to the TRAP transporter small permease family.</text>
</comment>
<evidence type="ECO:0000256" key="9">
    <source>
        <dbReference type="RuleBase" id="RU369079"/>
    </source>
</evidence>
<comment type="function">
    <text evidence="9">Part of the tripartite ATP-independent periplasmic (TRAP) transport system.</text>
</comment>
<evidence type="ECO:0000256" key="7">
    <source>
        <dbReference type="ARBA" id="ARBA00023136"/>
    </source>
</evidence>
<evidence type="ECO:0000256" key="2">
    <source>
        <dbReference type="ARBA" id="ARBA00022448"/>
    </source>
</evidence>
<keyword evidence="2 9" id="KW-0813">Transport</keyword>
<proteinExistence type="inferred from homology"/>
<gene>
    <name evidence="11" type="ORF">RGQ15_15165</name>
</gene>
<comment type="subcellular location">
    <subcellularLocation>
        <location evidence="1 9">Cell inner membrane</location>
        <topology evidence="1 9">Multi-pass membrane protein</topology>
    </subcellularLocation>
</comment>
<keyword evidence="6 9" id="KW-1133">Transmembrane helix</keyword>
<evidence type="ECO:0000256" key="1">
    <source>
        <dbReference type="ARBA" id="ARBA00004429"/>
    </source>
</evidence>
<dbReference type="Pfam" id="PF04290">
    <property type="entry name" value="DctQ"/>
    <property type="match status" value="1"/>
</dbReference>
<accession>A0ABU2HWH6</accession>
<name>A0ABU2HWH6_9RHOB</name>
<dbReference type="InterPro" id="IPR007387">
    <property type="entry name" value="TRAP_DctQ"/>
</dbReference>
<reference evidence="12" key="1">
    <citation type="submission" date="2023-07" db="EMBL/GenBank/DDBJ databases">
        <title>Paracoccus sp. MBLB3053 whole genome sequence.</title>
        <authorList>
            <person name="Hwang C.Y."/>
            <person name="Cho E.-S."/>
            <person name="Seo M.-J."/>
        </authorList>
    </citation>
    <scope>NUCLEOTIDE SEQUENCE [LARGE SCALE GENOMIC DNA]</scope>
    <source>
        <strain evidence="12">MBLB3053</strain>
    </source>
</reference>
<protein>
    <recommendedName>
        <fullName evidence="9">TRAP transporter small permease protein</fullName>
    </recommendedName>
</protein>
<keyword evidence="4 9" id="KW-0997">Cell inner membrane</keyword>
<keyword evidence="12" id="KW-1185">Reference proteome</keyword>
<feature type="transmembrane region" description="Helical" evidence="9">
    <location>
        <begin position="136"/>
        <end position="161"/>
    </location>
</feature>
<evidence type="ECO:0000256" key="3">
    <source>
        <dbReference type="ARBA" id="ARBA00022475"/>
    </source>
</evidence>
<evidence type="ECO:0000256" key="6">
    <source>
        <dbReference type="ARBA" id="ARBA00022989"/>
    </source>
</evidence>
<keyword evidence="5 9" id="KW-0812">Transmembrane</keyword>
<feature type="domain" description="Tripartite ATP-independent periplasmic transporters DctQ component" evidence="10">
    <location>
        <begin position="31"/>
        <end position="162"/>
    </location>
</feature>
<evidence type="ECO:0000259" key="10">
    <source>
        <dbReference type="Pfam" id="PF04290"/>
    </source>
</evidence>
<feature type="transmembrane region" description="Helical" evidence="9">
    <location>
        <begin position="57"/>
        <end position="76"/>
    </location>
</feature>
<evidence type="ECO:0000313" key="11">
    <source>
        <dbReference type="EMBL" id="MDS9468905.1"/>
    </source>
</evidence>
<dbReference type="PANTHER" id="PTHR35011">
    <property type="entry name" value="2,3-DIKETO-L-GULONATE TRAP TRANSPORTER SMALL PERMEASE PROTEIN YIAM"/>
    <property type="match status" value="1"/>
</dbReference>
<sequence length="166" mass="18082">MRRFLNIARSDCLDRATLWLAVLAAGALIFMVVTISAGVILRYAFGSPVLGLNEINQMTAVVLVMAALPYCTARAGHVGVDVFDQRIGRWGRFIGDIGSRMLSGIVLSVLVWRAVLKALDAREFEDTTNMLGLPIWPFYGVLALGMALCVLVFAVQIIGLLREGAR</sequence>
<dbReference type="PANTHER" id="PTHR35011:SF10">
    <property type="entry name" value="TRAP TRANSPORTER SMALL PERMEASE PROTEIN"/>
    <property type="match status" value="1"/>
</dbReference>
<keyword evidence="3" id="KW-1003">Cell membrane</keyword>
<dbReference type="InterPro" id="IPR055348">
    <property type="entry name" value="DctQ"/>
</dbReference>
<comment type="caution">
    <text evidence="11">The sequence shown here is derived from an EMBL/GenBank/DDBJ whole genome shotgun (WGS) entry which is preliminary data.</text>
</comment>
<evidence type="ECO:0000313" key="12">
    <source>
        <dbReference type="Proteomes" id="UP001269144"/>
    </source>
</evidence>
<evidence type="ECO:0000256" key="8">
    <source>
        <dbReference type="ARBA" id="ARBA00038436"/>
    </source>
</evidence>
<evidence type="ECO:0000256" key="5">
    <source>
        <dbReference type="ARBA" id="ARBA00022692"/>
    </source>
</evidence>
<comment type="subunit">
    <text evidence="9">The complex comprises the extracytoplasmic solute receptor protein and the two transmembrane proteins.</text>
</comment>
<feature type="transmembrane region" description="Helical" evidence="9">
    <location>
        <begin position="97"/>
        <end position="116"/>
    </location>
</feature>
<dbReference type="EMBL" id="JAVQLW010000002">
    <property type="protein sequence ID" value="MDS9468905.1"/>
    <property type="molecule type" value="Genomic_DNA"/>
</dbReference>
<keyword evidence="7 9" id="KW-0472">Membrane</keyword>
<dbReference type="RefSeq" id="WP_311161362.1">
    <property type="nucleotide sequence ID" value="NZ_JAVQLW010000002.1"/>
</dbReference>
<feature type="transmembrane region" description="Helical" evidence="9">
    <location>
        <begin position="20"/>
        <end position="45"/>
    </location>
</feature>
<organism evidence="11 12">
    <name type="scientific">Paracoccus aurantius</name>
    <dbReference type="NCBI Taxonomy" id="3073814"/>
    <lineage>
        <taxon>Bacteria</taxon>
        <taxon>Pseudomonadati</taxon>
        <taxon>Pseudomonadota</taxon>
        <taxon>Alphaproteobacteria</taxon>
        <taxon>Rhodobacterales</taxon>
        <taxon>Paracoccaceae</taxon>
        <taxon>Paracoccus</taxon>
    </lineage>
</organism>
<evidence type="ECO:0000256" key="4">
    <source>
        <dbReference type="ARBA" id="ARBA00022519"/>
    </source>
</evidence>